<feature type="transmembrane region" description="Helical" evidence="6">
    <location>
        <begin position="329"/>
        <end position="353"/>
    </location>
</feature>
<comment type="subcellular location">
    <subcellularLocation>
        <location evidence="1">Membrane</location>
        <topology evidence="1">Multi-pass membrane protein</topology>
    </subcellularLocation>
</comment>
<evidence type="ECO:0000256" key="2">
    <source>
        <dbReference type="ARBA" id="ARBA00022692"/>
    </source>
</evidence>
<evidence type="ECO:0000256" key="1">
    <source>
        <dbReference type="ARBA" id="ARBA00004141"/>
    </source>
</evidence>
<evidence type="ECO:0000313" key="9">
    <source>
        <dbReference type="Proteomes" id="UP000700596"/>
    </source>
</evidence>
<feature type="compositionally biased region" description="Basic and acidic residues" evidence="5">
    <location>
        <begin position="9"/>
        <end position="25"/>
    </location>
</feature>
<feature type="transmembrane region" description="Helical" evidence="6">
    <location>
        <begin position="107"/>
        <end position="128"/>
    </location>
</feature>
<keyword evidence="9" id="KW-1185">Reference proteome</keyword>
<sequence>MSSTPPSKGLDDHDKTYDNQTDEPHPVSVKAGTKTDQELNLTFSGAIRAPSPDPSLISIDDSNNVRLGCNPDYLPVPDGRRRSSRSPAPAPQTLKAKAQRFWTTNKGLMLVMISQLFGTFMNVTTRLLEMEGNDGKGYHPFQILFARMGITCICASIYMWYKKTEHFPFGLKEVRPLLVARGLTGFFGVFGMYYSLLYLPLADATVITFLAPSLACWACSYLINEPFTKMEQIAAYVSLFGVVLIARPVSFFSSISQSETSIDSGSIASLPSPANGTSPKFAADYDQVTPAQRATAVGVAMLGVLGAAGAYTTIRWIGKRAHPLLSVNYFATWCTIVSIVAMLALPDVGFLLPRSMKDWAMLFFLGICGFIMQFLLAAGLQHEKSSRATNMVYTQMLFALAFDKLVWGTTPGVLSIMGSSLILGSAIYVAMHKESPRQREGQGEATNRDEERAFLSPNLEADDREEGEGRDIQMRPLRV</sequence>
<keyword evidence="2 6" id="KW-0812">Transmembrane</keyword>
<organism evidence="8 9">
    <name type="scientific">Dendryphion nanum</name>
    <dbReference type="NCBI Taxonomy" id="256645"/>
    <lineage>
        <taxon>Eukaryota</taxon>
        <taxon>Fungi</taxon>
        <taxon>Dikarya</taxon>
        <taxon>Ascomycota</taxon>
        <taxon>Pezizomycotina</taxon>
        <taxon>Dothideomycetes</taxon>
        <taxon>Pleosporomycetidae</taxon>
        <taxon>Pleosporales</taxon>
        <taxon>Torulaceae</taxon>
        <taxon>Dendryphion</taxon>
    </lineage>
</organism>
<dbReference type="PANTHER" id="PTHR22911">
    <property type="entry name" value="ACYL-MALONYL CONDENSING ENZYME-RELATED"/>
    <property type="match status" value="1"/>
</dbReference>
<feature type="transmembrane region" description="Helical" evidence="6">
    <location>
        <begin position="294"/>
        <end position="317"/>
    </location>
</feature>
<dbReference type="InterPro" id="IPR037185">
    <property type="entry name" value="EmrE-like"/>
</dbReference>
<feature type="compositionally biased region" description="Basic and acidic residues" evidence="5">
    <location>
        <begin position="437"/>
        <end position="453"/>
    </location>
</feature>
<protein>
    <recommendedName>
        <fullName evidence="7">EamA domain-containing protein</fullName>
    </recommendedName>
</protein>
<dbReference type="Pfam" id="PF00892">
    <property type="entry name" value="EamA"/>
    <property type="match status" value="2"/>
</dbReference>
<keyword evidence="4 6" id="KW-0472">Membrane</keyword>
<dbReference type="OrthoDB" id="306876at2759"/>
<dbReference type="SUPFAM" id="SSF103481">
    <property type="entry name" value="Multidrug resistance efflux transporter EmrE"/>
    <property type="match status" value="2"/>
</dbReference>
<dbReference type="PANTHER" id="PTHR22911:SF6">
    <property type="entry name" value="SOLUTE CARRIER FAMILY 35 MEMBER G1"/>
    <property type="match status" value="1"/>
</dbReference>
<dbReference type="Proteomes" id="UP000700596">
    <property type="component" value="Unassembled WGS sequence"/>
</dbReference>
<feature type="transmembrane region" description="Helical" evidence="6">
    <location>
        <begin position="140"/>
        <end position="161"/>
    </location>
</feature>
<feature type="transmembrane region" description="Helical" evidence="6">
    <location>
        <begin position="182"/>
        <end position="199"/>
    </location>
</feature>
<feature type="domain" description="EamA" evidence="7">
    <location>
        <begin position="299"/>
        <end position="429"/>
    </location>
</feature>
<evidence type="ECO:0000256" key="6">
    <source>
        <dbReference type="SAM" id="Phobius"/>
    </source>
</evidence>
<evidence type="ECO:0000313" key="8">
    <source>
        <dbReference type="EMBL" id="KAH7125324.1"/>
    </source>
</evidence>
<reference evidence="8" key="1">
    <citation type="journal article" date="2021" name="Nat. Commun.">
        <title>Genetic determinants of endophytism in the Arabidopsis root mycobiome.</title>
        <authorList>
            <person name="Mesny F."/>
            <person name="Miyauchi S."/>
            <person name="Thiergart T."/>
            <person name="Pickel B."/>
            <person name="Atanasova L."/>
            <person name="Karlsson M."/>
            <person name="Huettel B."/>
            <person name="Barry K.W."/>
            <person name="Haridas S."/>
            <person name="Chen C."/>
            <person name="Bauer D."/>
            <person name="Andreopoulos W."/>
            <person name="Pangilinan J."/>
            <person name="LaButti K."/>
            <person name="Riley R."/>
            <person name="Lipzen A."/>
            <person name="Clum A."/>
            <person name="Drula E."/>
            <person name="Henrissat B."/>
            <person name="Kohler A."/>
            <person name="Grigoriev I.V."/>
            <person name="Martin F.M."/>
            <person name="Hacquard S."/>
        </authorList>
    </citation>
    <scope>NUCLEOTIDE SEQUENCE</scope>
    <source>
        <strain evidence="8">MPI-CAGE-CH-0243</strain>
    </source>
</reference>
<comment type="caution">
    <text evidence="8">The sequence shown here is derived from an EMBL/GenBank/DDBJ whole genome shotgun (WGS) entry which is preliminary data.</text>
</comment>
<evidence type="ECO:0000256" key="5">
    <source>
        <dbReference type="SAM" id="MobiDB-lite"/>
    </source>
</evidence>
<feature type="region of interest" description="Disordered" evidence="5">
    <location>
        <begin position="437"/>
        <end position="479"/>
    </location>
</feature>
<gene>
    <name evidence="8" type="ORF">B0J11DRAFT_434656</name>
</gene>
<dbReference type="GO" id="GO:0016020">
    <property type="term" value="C:membrane"/>
    <property type="evidence" value="ECO:0007669"/>
    <property type="project" value="UniProtKB-SubCell"/>
</dbReference>
<feature type="transmembrane region" description="Helical" evidence="6">
    <location>
        <begin position="205"/>
        <end position="223"/>
    </location>
</feature>
<evidence type="ECO:0000256" key="3">
    <source>
        <dbReference type="ARBA" id="ARBA00022989"/>
    </source>
</evidence>
<name>A0A9P9DUK3_9PLEO</name>
<evidence type="ECO:0000256" key="4">
    <source>
        <dbReference type="ARBA" id="ARBA00023136"/>
    </source>
</evidence>
<proteinExistence type="predicted"/>
<dbReference type="InterPro" id="IPR000620">
    <property type="entry name" value="EamA_dom"/>
</dbReference>
<evidence type="ECO:0000259" key="7">
    <source>
        <dbReference type="Pfam" id="PF00892"/>
    </source>
</evidence>
<dbReference type="AlphaFoldDB" id="A0A9P9DUK3"/>
<feature type="region of interest" description="Disordered" evidence="5">
    <location>
        <begin position="74"/>
        <end position="94"/>
    </location>
</feature>
<feature type="transmembrane region" description="Helical" evidence="6">
    <location>
        <begin position="359"/>
        <end position="378"/>
    </location>
</feature>
<keyword evidence="3 6" id="KW-1133">Transmembrane helix</keyword>
<feature type="transmembrane region" description="Helical" evidence="6">
    <location>
        <begin position="413"/>
        <end position="431"/>
    </location>
</feature>
<feature type="region of interest" description="Disordered" evidence="5">
    <location>
        <begin position="1"/>
        <end position="35"/>
    </location>
</feature>
<feature type="domain" description="EamA" evidence="7">
    <location>
        <begin position="107"/>
        <end position="246"/>
    </location>
</feature>
<accession>A0A9P9DUK3</accession>
<dbReference type="EMBL" id="JAGMWT010000007">
    <property type="protein sequence ID" value="KAH7125324.1"/>
    <property type="molecule type" value="Genomic_DNA"/>
</dbReference>